<keyword evidence="13" id="KW-1185">Reference proteome</keyword>
<evidence type="ECO:0000256" key="5">
    <source>
        <dbReference type="ARBA" id="ARBA00022840"/>
    </source>
</evidence>
<dbReference type="InterPro" id="IPR027417">
    <property type="entry name" value="P-loop_NTPase"/>
</dbReference>
<feature type="domain" description="Helicase ATP-binding" evidence="10">
    <location>
        <begin position="30"/>
        <end position="205"/>
    </location>
</feature>
<dbReference type="InterPro" id="IPR011545">
    <property type="entry name" value="DEAD/DEAH_box_helicase_dom"/>
</dbReference>
<dbReference type="AlphaFoldDB" id="A0A5C9A537"/>
<dbReference type="InterPro" id="IPR002464">
    <property type="entry name" value="DNA/RNA_helicase_DEAH_CS"/>
</dbReference>
<dbReference type="GO" id="GO:0003677">
    <property type="term" value="F:DNA binding"/>
    <property type="evidence" value="ECO:0007669"/>
    <property type="project" value="UniProtKB-KW"/>
</dbReference>
<dbReference type="InterPro" id="IPR004589">
    <property type="entry name" value="DNA_helicase_ATP-dep_RecQ"/>
</dbReference>
<dbReference type="PROSITE" id="PS51192">
    <property type="entry name" value="HELICASE_ATP_BIND_1"/>
    <property type="match status" value="1"/>
</dbReference>
<evidence type="ECO:0000259" key="11">
    <source>
        <dbReference type="PROSITE" id="PS51194"/>
    </source>
</evidence>
<dbReference type="InterPro" id="IPR029057">
    <property type="entry name" value="PRTase-like"/>
</dbReference>
<feature type="domain" description="Helicase C-terminal" evidence="11">
    <location>
        <begin position="230"/>
        <end position="409"/>
    </location>
</feature>
<dbReference type="Proteomes" id="UP000321933">
    <property type="component" value="Unassembled WGS sequence"/>
</dbReference>
<dbReference type="InterPro" id="IPR001650">
    <property type="entry name" value="Helicase_C-like"/>
</dbReference>
<gene>
    <name evidence="12" type="ORF">FVW59_02265</name>
</gene>
<evidence type="ECO:0000256" key="4">
    <source>
        <dbReference type="ARBA" id="ARBA00022806"/>
    </source>
</evidence>
<dbReference type="GO" id="GO:0009378">
    <property type="term" value="F:four-way junction helicase activity"/>
    <property type="evidence" value="ECO:0007669"/>
    <property type="project" value="TreeGrafter"/>
</dbReference>
<evidence type="ECO:0000256" key="8">
    <source>
        <dbReference type="ARBA" id="ARBA00034617"/>
    </source>
</evidence>
<protein>
    <recommendedName>
        <fullName evidence="9">DNA 3'-5' helicase</fullName>
        <ecNumber evidence="9">5.6.2.4</ecNumber>
    </recommendedName>
</protein>
<organism evidence="12 13">
    <name type="scientific">Parahaliea aestuarii</name>
    <dbReference type="NCBI Taxonomy" id="1852021"/>
    <lineage>
        <taxon>Bacteria</taxon>
        <taxon>Pseudomonadati</taxon>
        <taxon>Pseudomonadota</taxon>
        <taxon>Gammaproteobacteria</taxon>
        <taxon>Cellvibrionales</taxon>
        <taxon>Halieaceae</taxon>
        <taxon>Parahaliea</taxon>
    </lineage>
</organism>
<keyword evidence="2" id="KW-0547">Nucleotide-binding</keyword>
<dbReference type="SUPFAM" id="SSF52540">
    <property type="entry name" value="P-loop containing nucleoside triphosphate hydrolases"/>
    <property type="match status" value="1"/>
</dbReference>
<dbReference type="GO" id="GO:0006310">
    <property type="term" value="P:DNA recombination"/>
    <property type="evidence" value="ECO:0007669"/>
    <property type="project" value="InterPro"/>
</dbReference>
<keyword evidence="6" id="KW-0238">DNA-binding</keyword>
<keyword evidence="4 12" id="KW-0347">Helicase</keyword>
<keyword evidence="5" id="KW-0067">ATP-binding</keyword>
<dbReference type="Pfam" id="PF00271">
    <property type="entry name" value="Helicase_C"/>
    <property type="match status" value="1"/>
</dbReference>
<proteinExistence type="inferred from homology"/>
<evidence type="ECO:0000256" key="3">
    <source>
        <dbReference type="ARBA" id="ARBA00022801"/>
    </source>
</evidence>
<dbReference type="EMBL" id="VRYZ01000001">
    <property type="protein sequence ID" value="TXS94757.1"/>
    <property type="molecule type" value="Genomic_DNA"/>
</dbReference>
<dbReference type="SUPFAM" id="SSF53271">
    <property type="entry name" value="PRTase-like"/>
    <property type="match status" value="1"/>
</dbReference>
<dbReference type="GO" id="GO:0030894">
    <property type="term" value="C:replisome"/>
    <property type="evidence" value="ECO:0007669"/>
    <property type="project" value="TreeGrafter"/>
</dbReference>
<dbReference type="GO" id="GO:0005524">
    <property type="term" value="F:ATP binding"/>
    <property type="evidence" value="ECO:0007669"/>
    <property type="project" value="UniProtKB-KW"/>
</dbReference>
<comment type="similarity">
    <text evidence="1">Belongs to the helicase family. RecQ subfamily.</text>
</comment>
<sequence length="698" mass="78435">MSKQDAERLLQQALRSPAAQFRDGQWEAIDALVNQRKKLLVVQRTGWGKSSVYFIATRLLRDKGFGPTIIISPLLALMRNQIEAAERLGIRAITMNSTNSKQNAELTRKVLSDQIDCLLISPERLANERFAEEVLEPIAERIGLLVVDEAHCISDWGHDFRPDYRRLLNILRQMPPNMPVLGTTATANDRVIQDVVDQLGDIEVMRGPLVRESLALQTTTLPDQASRLAWLAQTIPTLNGAGIVYVLTKRDAEQVKEWLVSQGIDAQAYYSGIEDENFNDTNEYREHLEDLLLNNRLKVLVATPALGMGYDKPDLTYVFHYQAPGSIVAYYQQVGRAGRGIDQSFGVLLSGTEDEQIHDFFRRSAFPSEKQVNLLLATLEDSDGFSVPKLQELLNLRQGQIEKVLKFLSVESPAPIYKDGSNWVRTAVPYQLDHDKIARLTAQREVEWREIGEYIDTEGCLMEYLRNALDDPHSQPCGKCANCLDEPIFPESVDRTRVITAAQFIKQSELIFKPRIQVAAGAFPQYGFRGNLPPELRASEGRILSRWADAGWGGMVEEDKHNGFFRDELVEATAEMISLRWRPTPEPLWVTCVPSLNHPDLVPHFAQRLAEKLGLPFCPVITKVLDNRPQKFQNNRFHQCRNLDGVFSIEEGIPEGPVLLVDDVIDSGWTVTVLAALLRQQSGGEVYPVALASSATGD</sequence>
<evidence type="ECO:0000313" key="13">
    <source>
        <dbReference type="Proteomes" id="UP000321933"/>
    </source>
</evidence>
<dbReference type="PROSITE" id="PS00690">
    <property type="entry name" value="DEAH_ATP_HELICASE"/>
    <property type="match status" value="1"/>
</dbReference>
<dbReference type="InterPro" id="IPR014001">
    <property type="entry name" value="Helicase_ATP-bd"/>
</dbReference>
<name>A0A5C9A537_9GAMM</name>
<reference evidence="12 13" key="1">
    <citation type="submission" date="2019-08" db="EMBL/GenBank/DDBJ databases">
        <title>Parahaliea maris sp. nov., isolated from the surface seawater.</title>
        <authorList>
            <person name="Liu Y."/>
        </authorList>
    </citation>
    <scope>NUCLEOTIDE SEQUENCE [LARGE SCALE GENOMIC DNA]</scope>
    <source>
        <strain evidence="12 13">S2-26</strain>
    </source>
</reference>
<dbReference type="GO" id="GO:0043590">
    <property type="term" value="C:bacterial nucleoid"/>
    <property type="evidence" value="ECO:0007669"/>
    <property type="project" value="TreeGrafter"/>
</dbReference>
<dbReference type="SMART" id="SM00487">
    <property type="entry name" value="DEXDc"/>
    <property type="match status" value="1"/>
</dbReference>
<dbReference type="InterPro" id="IPR000836">
    <property type="entry name" value="PRTase_dom"/>
</dbReference>
<dbReference type="Pfam" id="PF00270">
    <property type="entry name" value="DEAD"/>
    <property type="match status" value="1"/>
</dbReference>
<dbReference type="GO" id="GO:0006281">
    <property type="term" value="P:DNA repair"/>
    <property type="evidence" value="ECO:0007669"/>
    <property type="project" value="TreeGrafter"/>
</dbReference>
<keyword evidence="7" id="KW-0413">Isomerase</keyword>
<dbReference type="OrthoDB" id="9760034at2"/>
<accession>A0A5C9A537</accession>
<evidence type="ECO:0000313" key="12">
    <source>
        <dbReference type="EMBL" id="TXS94757.1"/>
    </source>
</evidence>
<dbReference type="GO" id="GO:0005737">
    <property type="term" value="C:cytoplasm"/>
    <property type="evidence" value="ECO:0007669"/>
    <property type="project" value="TreeGrafter"/>
</dbReference>
<keyword evidence="3 12" id="KW-0378">Hydrolase</keyword>
<evidence type="ECO:0000259" key="10">
    <source>
        <dbReference type="PROSITE" id="PS51192"/>
    </source>
</evidence>
<dbReference type="EC" id="5.6.2.4" evidence="9"/>
<dbReference type="SMART" id="SM00490">
    <property type="entry name" value="HELICc"/>
    <property type="match status" value="1"/>
</dbReference>
<evidence type="ECO:0000256" key="9">
    <source>
        <dbReference type="ARBA" id="ARBA00034808"/>
    </source>
</evidence>
<dbReference type="PANTHER" id="PTHR13710">
    <property type="entry name" value="DNA HELICASE RECQ FAMILY MEMBER"/>
    <property type="match status" value="1"/>
</dbReference>
<evidence type="ECO:0000256" key="6">
    <source>
        <dbReference type="ARBA" id="ARBA00023125"/>
    </source>
</evidence>
<dbReference type="PROSITE" id="PS51194">
    <property type="entry name" value="HELICASE_CTER"/>
    <property type="match status" value="1"/>
</dbReference>
<dbReference type="RefSeq" id="WP_148062598.1">
    <property type="nucleotide sequence ID" value="NZ_VRYZ01000001.1"/>
</dbReference>
<dbReference type="Gene3D" id="3.40.50.300">
    <property type="entry name" value="P-loop containing nucleotide triphosphate hydrolases"/>
    <property type="match status" value="2"/>
</dbReference>
<evidence type="ECO:0000256" key="2">
    <source>
        <dbReference type="ARBA" id="ARBA00022741"/>
    </source>
</evidence>
<evidence type="ECO:0000256" key="1">
    <source>
        <dbReference type="ARBA" id="ARBA00005446"/>
    </source>
</evidence>
<evidence type="ECO:0000256" key="7">
    <source>
        <dbReference type="ARBA" id="ARBA00023235"/>
    </source>
</evidence>
<dbReference type="NCBIfam" id="TIGR00614">
    <property type="entry name" value="recQ_fam"/>
    <property type="match status" value="1"/>
</dbReference>
<dbReference type="Gene3D" id="3.40.50.2020">
    <property type="match status" value="1"/>
</dbReference>
<dbReference type="CDD" id="cd06223">
    <property type="entry name" value="PRTases_typeI"/>
    <property type="match status" value="1"/>
</dbReference>
<comment type="catalytic activity">
    <reaction evidence="8">
        <text>Couples ATP hydrolysis with the unwinding of duplex DNA by translocating in the 3'-5' direction.</text>
        <dbReference type="EC" id="5.6.2.4"/>
    </reaction>
</comment>
<comment type="caution">
    <text evidence="12">The sequence shown here is derived from an EMBL/GenBank/DDBJ whole genome shotgun (WGS) entry which is preliminary data.</text>
</comment>
<dbReference type="GO" id="GO:0016787">
    <property type="term" value="F:hydrolase activity"/>
    <property type="evidence" value="ECO:0007669"/>
    <property type="project" value="UniProtKB-KW"/>
</dbReference>
<dbReference type="PANTHER" id="PTHR13710:SF105">
    <property type="entry name" value="ATP-DEPENDENT DNA HELICASE Q1"/>
    <property type="match status" value="1"/>
</dbReference>
<dbReference type="GO" id="GO:0043138">
    <property type="term" value="F:3'-5' DNA helicase activity"/>
    <property type="evidence" value="ECO:0007669"/>
    <property type="project" value="UniProtKB-EC"/>
</dbReference>